<keyword evidence="7" id="KW-0813">Transport</keyword>
<evidence type="ECO:0000256" key="5">
    <source>
        <dbReference type="ARBA" id="ARBA00022989"/>
    </source>
</evidence>
<dbReference type="InterPro" id="IPR002668">
    <property type="entry name" value="CNT_N_dom"/>
</dbReference>
<feature type="transmembrane region" description="Helical" evidence="7">
    <location>
        <begin position="88"/>
        <end position="112"/>
    </location>
</feature>
<dbReference type="GO" id="GO:0005337">
    <property type="term" value="F:nucleoside transmembrane transporter activity"/>
    <property type="evidence" value="ECO:0007669"/>
    <property type="project" value="InterPro"/>
</dbReference>
<feature type="domain" description="Concentrative nucleoside transporter N-terminal" evidence="8">
    <location>
        <begin position="8"/>
        <end position="80"/>
    </location>
</feature>
<dbReference type="NCBIfam" id="TIGR00804">
    <property type="entry name" value="nupC"/>
    <property type="match status" value="1"/>
</dbReference>
<comment type="subcellular location">
    <subcellularLocation>
        <location evidence="1">Cell membrane</location>
        <topology evidence="1">Multi-pass membrane protein</topology>
    </subcellularLocation>
</comment>
<dbReference type="GO" id="GO:0005886">
    <property type="term" value="C:plasma membrane"/>
    <property type="evidence" value="ECO:0007669"/>
    <property type="project" value="UniProtKB-SubCell"/>
</dbReference>
<sequence>MQYIWGVLGILGIFLIAIAFSKNRRAIHPRTVIGAFAIQFIFALVVLKWDFGKKILEYLASIVQSIIDSTNAGIQFLFGGILGAQNAGFTFALQVLPIIIFFSSLISVLYYLGIMQWATKIIGGFLSRVLKTSESESMSASANIFLGPIEAPLVVKPYIEKMTKSELFAVMTGGLACVSGSVIGGYAMLGVPIEYLLAAAFMGAPGGLLLAKIIMPETEQPNRVERVEIMKDTESRNVIDAAARGASDGLKVAAGVGALLLAFISLIFLLNSIIGWLGGLVGVQALTLEHILGYLFAPIAFMIGVPWEEALKAGSFIGQKIVLNEFVAYTAFAPEIANLSQKSVVIISFALCGFANLAALAMVIGGLGGFAPSRRSDLAEMGLRAVVAATLANLLSAAIAGMLI</sequence>
<dbReference type="PANTHER" id="PTHR10590:SF4">
    <property type="entry name" value="SOLUTE CARRIER FAMILY 28 MEMBER 3"/>
    <property type="match status" value="1"/>
</dbReference>
<evidence type="ECO:0000313" key="11">
    <source>
        <dbReference type="EMBL" id="ASJ57213.1"/>
    </source>
</evidence>
<evidence type="ECO:0000256" key="6">
    <source>
        <dbReference type="ARBA" id="ARBA00023136"/>
    </source>
</evidence>
<dbReference type="PANTHER" id="PTHR10590">
    <property type="entry name" value="SODIUM/NUCLEOSIDE COTRANSPORTER"/>
    <property type="match status" value="1"/>
</dbReference>
<dbReference type="Pfam" id="PF07670">
    <property type="entry name" value="Gate"/>
    <property type="match status" value="1"/>
</dbReference>
<feature type="transmembrane region" description="Helical" evidence="7">
    <location>
        <begin position="252"/>
        <end position="279"/>
    </location>
</feature>
<reference evidence="11 12" key="1">
    <citation type="submission" date="2016-11" db="EMBL/GenBank/DDBJ databases">
        <authorList>
            <person name="Jaros S."/>
            <person name="Januszkiewicz K."/>
            <person name="Wedrychowicz H."/>
        </authorList>
    </citation>
    <scope>NUCLEOTIDE SEQUENCE [LARGE SCALE GENOMIC DNA]</scope>
    <source>
        <strain evidence="11 12">NF2</strain>
    </source>
</reference>
<keyword evidence="5 7" id="KW-1133">Transmembrane helix</keyword>
<evidence type="ECO:0000259" key="9">
    <source>
        <dbReference type="Pfam" id="PF07662"/>
    </source>
</evidence>
<evidence type="ECO:0000256" key="3">
    <source>
        <dbReference type="ARBA" id="ARBA00022475"/>
    </source>
</evidence>
<evidence type="ECO:0000259" key="8">
    <source>
        <dbReference type="Pfam" id="PF01773"/>
    </source>
</evidence>
<keyword evidence="4 7" id="KW-0812">Transmembrane</keyword>
<dbReference type="Pfam" id="PF01773">
    <property type="entry name" value="Nucleos_tra2_N"/>
    <property type="match status" value="1"/>
</dbReference>
<feature type="transmembrane region" description="Helical" evidence="7">
    <location>
        <begin position="31"/>
        <end position="51"/>
    </location>
</feature>
<dbReference type="EMBL" id="CP018145">
    <property type="protein sequence ID" value="ASJ57213.1"/>
    <property type="molecule type" value="Genomic_DNA"/>
</dbReference>
<evidence type="ECO:0000256" key="4">
    <source>
        <dbReference type="ARBA" id="ARBA00022692"/>
    </source>
</evidence>
<dbReference type="Pfam" id="PF07662">
    <property type="entry name" value="Nucleos_tra2_C"/>
    <property type="match status" value="1"/>
</dbReference>
<keyword evidence="6 7" id="KW-0472">Membrane</keyword>
<dbReference type="InterPro" id="IPR008276">
    <property type="entry name" value="C_nuclsd_transpt"/>
</dbReference>
<feature type="transmembrane region" description="Helical" evidence="7">
    <location>
        <begin position="383"/>
        <end position="403"/>
    </location>
</feature>
<evidence type="ECO:0000256" key="7">
    <source>
        <dbReference type="RuleBase" id="RU362018"/>
    </source>
</evidence>
<dbReference type="InterPro" id="IPR018270">
    <property type="entry name" value="C_nuclsd_transpt_met_bac"/>
</dbReference>
<evidence type="ECO:0000259" key="10">
    <source>
        <dbReference type="Pfam" id="PF07670"/>
    </source>
</evidence>
<dbReference type="Proteomes" id="UP000197781">
    <property type="component" value="Chromosome"/>
</dbReference>
<evidence type="ECO:0000256" key="1">
    <source>
        <dbReference type="ARBA" id="ARBA00004651"/>
    </source>
</evidence>
<dbReference type="GO" id="GO:0015293">
    <property type="term" value="F:symporter activity"/>
    <property type="evidence" value="ECO:0007669"/>
    <property type="project" value="TreeGrafter"/>
</dbReference>
<feature type="domain" description="Concentrative nucleoside transporter C-terminal" evidence="9">
    <location>
        <begin position="195"/>
        <end position="401"/>
    </location>
</feature>
<dbReference type="AlphaFoldDB" id="A0A220MQK5"/>
<protein>
    <recommendedName>
        <fullName evidence="7">Nucleoside permease</fullName>
    </recommendedName>
</protein>
<feature type="transmembrane region" description="Helical" evidence="7">
    <location>
        <begin position="291"/>
        <end position="307"/>
    </location>
</feature>
<organism evidence="11 12">
    <name type="scientific">Brevibacillus formosus</name>
    <dbReference type="NCBI Taxonomy" id="54913"/>
    <lineage>
        <taxon>Bacteria</taxon>
        <taxon>Bacillati</taxon>
        <taxon>Bacillota</taxon>
        <taxon>Bacilli</taxon>
        <taxon>Bacillales</taxon>
        <taxon>Paenibacillaceae</taxon>
        <taxon>Brevibacillus</taxon>
    </lineage>
</organism>
<keyword evidence="3" id="KW-1003">Cell membrane</keyword>
<gene>
    <name evidence="11" type="ORF">BP422_29125</name>
</gene>
<feature type="domain" description="Nucleoside transporter/FeoB GTPase Gate" evidence="10">
    <location>
        <begin position="92"/>
        <end position="189"/>
    </location>
</feature>
<dbReference type="InterPro" id="IPR011657">
    <property type="entry name" value="CNT_C_dom"/>
</dbReference>
<evidence type="ECO:0000256" key="2">
    <source>
        <dbReference type="ARBA" id="ARBA00009033"/>
    </source>
</evidence>
<accession>A0A220MQK5</accession>
<feature type="transmembrane region" description="Helical" evidence="7">
    <location>
        <begin position="195"/>
        <end position="215"/>
    </location>
</feature>
<dbReference type="InterPro" id="IPR011642">
    <property type="entry name" value="Gate_dom"/>
</dbReference>
<dbReference type="KEGG" id="bfm:BP422_29125"/>
<feature type="transmembrane region" description="Helical" evidence="7">
    <location>
        <begin position="344"/>
        <end position="371"/>
    </location>
</feature>
<comment type="similarity">
    <text evidence="2 7">Belongs to the concentrative nucleoside transporter (CNT) (TC 2.A.41) family.</text>
</comment>
<dbReference type="RefSeq" id="WP_088910672.1">
    <property type="nucleotide sequence ID" value="NZ_CP018145.1"/>
</dbReference>
<feature type="transmembrane region" description="Helical" evidence="7">
    <location>
        <begin position="167"/>
        <end position="189"/>
    </location>
</feature>
<evidence type="ECO:0000313" key="12">
    <source>
        <dbReference type="Proteomes" id="UP000197781"/>
    </source>
</evidence>
<proteinExistence type="inferred from homology"/>
<name>A0A220MQK5_9BACL</name>